<evidence type="ECO:0000313" key="2">
    <source>
        <dbReference type="Proteomes" id="UP001417504"/>
    </source>
</evidence>
<gene>
    <name evidence="1" type="ORF">Sjap_004460</name>
</gene>
<dbReference type="Proteomes" id="UP001417504">
    <property type="component" value="Unassembled WGS sequence"/>
</dbReference>
<accession>A0AAP0K4G1</accession>
<dbReference type="EMBL" id="JBBNAE010000002">
    <property type="protein sequence ID" value="KAK9144557.1"/>
    <property type="molecule type" value="Genomic_DNA"/>
</dbReference>
<keyword evidence="2" id="KW-1185">Reference proteome</keyword>
<comment type="caution">
    <text evidence="1">The sequence shown here is derived from an EMBL/GenBank/DDBJ whole genome shotgun (WGS) entry which is preliminary data.</text>
</comment>
<dbReference type="AlphaFoldDB" id="A0AAP0K4G1"/>
<name>A0AAP0K4G1_9MAGN</name>
<sequence length="176" mass="20359">MEVEMERSVVSGGLKGNEISVHDLGSSGVENNYRYFPEDPCSISEDYDYFSFSIRSLLREVRQCCLSENSLVDGVSSSEDKEDSFVFSHSQLEEMIGKDDLVDGLEEEDSFVFSHSQLEEMINKDLCIATINGREENENKEYSDDDDDDEEDLVDDYNYYVHEYSDHEYFGDDEYE</sequence>
<protein>
    <submittedName>
        <fullName evidence="1">Uncharacterized protein</fullName>
    </submittedName>
</protein>
<proteinExistence type="predicted"/>
<reference evidence="1 2" key="1">
    <citation type="submission" date="2024-01" db="EMBL/GenBank/DDBJ databases">
        <title>Genome assemblies of Stephania.</title>
        <authorList>
            <person name="Yang L."/>
        </authorList>
    </citation>
    <scope>NUCLEOTIDE SEQUENCE [LARGE SCALE GENOMIC DNA]</scope>
    <source>
        <strain evidence="1">QJT</strain>
        <tissue evidence="1">Leaf</tissue>
    </source>
</reference>
<organism evidence="1 2">
    <name type="scientific">Stephania japonica</name>
    <dbReference type="NCBI Taxonomy" id="461633"/>
    <lineage>
        <taxon>Eukaryota</taxon>
        <taxon>Viridiplantae</taxon>
        <taxon>Streptophyta</taxon>
        <taxon>Embryophyta</taxon>
        <taxon>Tracheophyta</taxon>
        <taxon>Spermatophyta</taxon>
        <taxon>Magnoliopsida</taxon>
        <taxon>Ranunculales</taxon>
        <taxon>Menispermaceae</taxon>
        <taxon>Menispermoideae</taxon>
        <taxon>Cissampelideae</taxon>
        <taxon>Stephania</taxon>
    </lineage>
</organism>
<evidence type="ECO:0000313" key="1">
    <source>
        <dbReference type="EMBL" id="KAK9144557.1"/>
    </source>
</evidence>